<evidence type="ECO:0000256" key="5">
    <source>
        <dbReference type="ARBA" id="ARBA00022989"/>
    </source>
</evidence>
<reference evidence="10 11" key="1">
    <citation type="journal article" date="2015" name="Genome Biol. Evol.">
        <title>Comparative Genomics of a Bacterivorous Green Alga Reveals Evolutionary Causalities and Consequences of Phago-Mixotrophic Mode of Nutrition.</title>
        <authorList>
            <person name="Burns J.A."/>
            <person name="Paasch A."/>
            <person name="Narechania A."/>
            <person name="Kim E."/>
        </authorList>
    </citation>
    <scope>NUCLEOTIDE SEQUENCE [LARGE SCALE GENOMIC DNA]</scope>
    <source>
        <strain evidence="10 11">PLY_AMNH</strain>
    </source>
</reference>
<evidence type="ECO:0000256" key="6">
    <source>
        <dbReference type="ARBA" id="ARBA00023136"/>
    </source>
</evidence>
<dbReference type="EMBL" id="LGRX02010557">
    <property type="protein sequence ID" value="KAK3270139.1"/>
    <property type="molecule type" value="Genomic_DNA"/>
</dbReference>
<keyword evidence="11" id="KW-1185">Reference proteome</keyword>
<dbReference type="Proteomes" id="UP001190700">
    <property type="component" value="Unassembled WGS sequence"/>
</dbReference>
<evidence type="ECO:0000256" key="7">
    <source>
        <dbReference type="SAM" id="MobiDB-lite"/>
    </source>
</evidence>
<sequence length="817" mass="85938">VNANAKLTLSATVDTDDPETLALKWEARPEGGEAAPLDLGLAASTPLSGLTLVVRADSLVPGAAYLFRLAASDRNGEAAAALRLEVNQPPLGGSVQAAPNEGLALNTTFAFVTSDWTDEDLPLWYSWRYQVAGAEREASLTEMTVSNTEYTTVLPVEGVETEGFVVRLIVVVQDALGAQASAEQGLIVRALELSGTEQARFVDDLLAQSEALLKNGNTEATATLVDGVTATLASPSAPAAVDPAAGGGEAEMGEEEIEKRKEQRGAAMSMVLDVTSSMAPSTANVAWMAETTQGLVAAPAELDPDTVDRGIALFASLVDDTADPSTDSAITPEAAAAMCMGLSSLSQAGGVDSGARARETSAVLESMGSSMLSNIADGEEPQEVASETLTLLVSRADTRDPSLAMFAEPVVGPGGSAVSLPASLGGELGVESLALQLVTCTIEPHPLNSSNASLSAGTTSISLFDAAGGKLQARRLHEAINFSIPLTDTPPLDAEAGSDAPLVPPVQCAFWDQDRSGYFTEGCAALPNPAPRSCRWCGALATRARSRCWWRWESEVFHGPGCVWAASAECLCTHLTDFKALQQQEVGSAEPPPGAVISGDDMTSLSADDVLKSALLLGVLGALIGSGVLLAWLSNMQFQMLKQRNVRALMKSHGTGAMWLKVHNGVWTWSLGEEIRQTGLLSAKEQKQLLAGNRLHRFATSAHARTKKTGAPETDQTGVMAEPPAGKVPAAHVKSEPSLHSRYPDNPFAEQVLQSAMLGRATYQRNIPMFSHLLDSQALFGETSQAYMDCSYLPSKYSRHRGFCNVQLTPSSGHPLT</sequence>
<evidence type="ECO:0000313" key="10">
    <source>
        <dbReference type="EMBL" id="KAK3270139.1"/>
    </source>
</evidence>
<evidence type="ECO:0000259" key="9">
    <source>
        <dbReference type="PROSITE" id="PS51111"/>
    </source>
</evidence>
<dbReference type="GO" id="GO:0005886">
    <property type="term" value="C:plasma membrane"/>
    <property type="evidence" value="ECO:0007669"/>
    <property type="project" value="TreeGrafter"/>
</dbReference>
<name>A0AAE0L379_9CHLO</name>
<comment type="caution">
    <text evidence="10">The sequence shown here is derived from an EMBL/GenBank/DDBJ whole genome shotgun (WGS) entry which is preliminary data.</text>
</comment>
<evidence type="ECO:0000256" key="1">
    <source>
        <dbReference type="ARBA" id="ARBA00004370"/>
    </source>
</evidence>
<feature type="domain" description="REJ" evidence="9">
    <location>
        <begin position="1"/>
        <end position="191"/>
    </location>
</feature>
<feature type="non-terminal residue" evidence="10">
    <location>
        <position position="1"/>
    </location>
</feature>
<accession>A0AAE0L379</accession>
<protein>
    <recommendedName>
        <fullName evidence="9">REJ domain-containing protein</fullName>
    </recommendedName>
</protein>
<feature type="transmembrane region" description="Helical" evidence="8">
    <location>
        <begin position="614"/>
        <end position="634"/>
    </location>
</feature>
<comment type="similarity">
    <text evidence="2">Belongs to the polycystin family.</text>
</comment>
<dbReference type="InterPro" id="IPR002859">
    <property type="entry name" value="PKD/REJ-like"/>
</dbReference>
<evidence type="ECO:0000313" key="11">
    <source>
        <dbReference type="Proteomes" id="UP001190700"/>
    </source>
</evidence>
<dbReference type="GO" id="GO:0005261">
    <property type="term" value="F:monoatomic cation channel activity"/>
    <property type="evidence" value="ECO:0007669"/>
    <property type="project" value="TreeGrafter"/>
</dbReference>
<keyword evidence="5 8" id="KW-1133">Transmembrane helix</keyword>
<feature type="region of interest" description="Disordered" evidence="7">
    <location>
        <begin position="702"/>
        <end position="721"/>
    </location>
</feature>
<dbReference type="GO" id="GO:0006816">
    <property type="term" value="P:calcium ion transport"/>
    <property type="evidence" value="ECO:0007669"/>
    <property type="project" value="TreeGrafter"/>
</dbReference>
<dbReference type="AlphaFoldDB" id="A0AAE0L379"/>
<keyword evidence="6 8" id="KW-0472">Membrane</keyword>
<gene>
    <name evidence="10" type="ORF">CYMTET_21450</name>
</gene>
<keyword evidence="3 8" id="KW-0812">Transmembrane</keyword>
<comment type="subcellular location">
    <subcellularLocation>
        <location evidence="1">Membrane</location>
    </subcellularLocation>
</comment>
<evidence type="ECO:0000256" key="4">
    <source>
        <dbReference type="ARBA" id="ARBA00022737"/>
    </source>
</evidence>
<dbReference type="InterPro" id="IPR014010">
    <property type="entry name" value="REJ_dom"/>
</dbReference>
<evidence type="ECO:0000256" key="8">
    <source>
        <dbReference type="SAM" id="Phobius"/>
    </source>
</evidence>
<dbReference type="Pfam" id="PF02010">
    <property type="entry name" value="REJ"/>
    <property type="match status" value="1"/>
</dbReference>
<evidence type="ECO:0000256" key="3">
    <source>
        <dbReference type="ARBA" id="ARBA00022692"/>
    </source>
</evidence>
<organism evidence="10 11">
    <name type="scientific">Cymbomonas tetramitiformis</name>
    <dbReference type="NCBI Taxonomy" id="36881"/>
    <lineage>
        <taxon>Eukaryota</taxon>
        <taxon>Viridiplantae</taxon>
        <taxon>Chlorophyta</taxon>
        <taxon>Pyramimonadophyceae</taxon>
        <taxon>Pyramimonadales</taxon>
        <taxon>Pyramimonadaceae</taxon>
        <taxon>Cymbomonas</taxon>
    </lineage>
</organism>
<dbReference type="PANTHER" id="PTHR46730">
    <property type="entry name" value="POLYCYSTIN-1"/>
    <property type="match status" value="1"/>
</dbReference>
<feature type="region of interest" description="Disordered" evidence="7">
    <location>
        <begin position="237"/>
        <end position="257"/>
    </location>
</feature>
<evidence type="ECO:0000256" key="2">
    <source>
        <dbReference type="ARBA" id="ARBA00007200"/>
    </source>
</evidence>
<dbReference type="PROSITE" id="PS51111">
    <property type="entry name" value="REJ"/>
    <property type="match status" value="1"/>
</dbReference>
<dbReference type="PANTHER" id="PTHR46730:SF1">
    <property type="entry name" value="PLAT DOMAIN-CONTAINING PROTEIN"/>
    <property type="match status" value="1"/>
</dbReference>
<keyword evidence="4" id="KW-0677">Repeat</keyword>
<proteinExistence type="inferred from homology"/>